<evidence type="ECO:0008006" key="4">
    <source>
        <dbReference type="Google" id="ProtNLM"/>
    </source>
</evidence>
<reference evidence="2 3" key="1">
    <citation type="submission" date="2019-08" db="EMBL/GenBank/DDBJ databases">
        <title>In-depth cultivation of the pig gut microbiome towards novel bacterial diversity and tailored functional studies.</title>
        <authorList>
            <person name="Wylensek D."/>
            <person name="Hitch T.C.A."/>
            <person name="Clavel T."/>
        </authorList>
    </citation>
    <scope>NUCLEOTIDE SEQUENCE [LARGE SCALE GENOMIC DNA]</scope>
    <source>
        <strain evidence="2 3">BL-389-WT-3D</strain>
    </source>
</reference>
<comment type="caution">
    <text evidence="2">The sequence shown here is derived from an EMBL/GenBank/DDBJ whole genome shotgun (WGS) entry which is preliminary data.</text>
</comment>
<dbReference type="InterPro" id="IPR036388">
    <property type="entry name" value="WH-like_DNA-bd_sf"/>
</dbReference>
<evidence type="ECO:0000256" key="1">
    <source>
        <dbReference type="PIRSR" id="PIRSR602481-1"/>
    </source>
</evidence>
<organism evidence="2 3">
    <name type="scientific">Clostridium scindens (strain JCM 10418 / VPI 12708)</name>
    <dbReference type="NCBI Taxonomy" id="29347"/>
    <lineage>
        <taxon>Bacteria</taxon>
        <taxon>Bacillati</taxon>
        <taxon>Bacillota</taxon>
        <taxon>Clostridia</taxon>
        <taxon>Lachnospirales</taxon>
        <taxon>Lachnospiraceae</taxon>
    </lineage>
</organism>
<proteinExistence type="predicted"/>
<dbReference type="Gene3D" id="1.10.10.10">
    <property type="entry name" value="Winged helix-like DNA-binding domain superfamily/Winged helix DNA-binding domain"/>
    <property type="match status" value="1"/>
</dbReference>
<dbReference type="EMBL" id="VUMB01000026">
    <property type="protein sequence ID" value="MSS41122.1"/>
    <property type="molecule type" value="Genomic_DNA"/>
</dbReference>
<keyword evidence="1" id="KW-0479">Metal-binding</keyword>
<dbReference type="Pfam" id="PF01475">
    <property type="entry name" value="FUR"/>
    <property type="match status" value="1"/>
</dbReference>
<dbReference type="GO" id="GO:0003700">
    <property type="term" value="F:DNA-binding transcription factor activity"/>
    <property type="evidence" value="ECO:0007669"/>
    <property type="project" value="InterPro"/>
</dbReference>
<accession>A0A844F4C6</accession>
<dbReference type="SUPFAM" id="SSF46785">
    <property type="entry name" value="Winged helix' DNA-binding domain"/>
    <property type="match status" value="1"/>
</dbReference>
<evidence type="ECO:0000313" key="2">
    <source>
        <dbReference type="EMBL" id="MSS41122.1"/>
    </source>
</evidence>
<keyword evidence="1" id="KW-0862">Zinc</keyword>
<dbReference type="InterPro" id="IPR036390">
    <property type="entry name" value="WH_DNA-bd_sf"/>
</dbReference>
<feature type="binding site" evidence="1">
    <location>
        <position position="87"/>
    </location>
    <ligand>
        <name>Zn(2+)</name>
        <dbReference type="ChEBI" id="CHEBI:29105"/>
    </ligand>
</feature>
<name>A0A844F4C6_CLOSV</name>
<feature type="binding site" evidence="1">
    <location>
        <position position="84"/>
    </location>
    <ligand>
        <name>Zn(2+)</name>
        <dbReference type="ChEBI" id="CHEBI:29105"/>
    </ligand>
</feature>
<sequence length="135" mass="15117">MQKDYLIECLRKQGFRITKQRKILIDIILNECCGCCKEVYILAAKKDPGIGIATVYRTVDALEKIGALKRGTAYQLCDHKNRVCQCCLVELEDSSTVKLDCNSMEKVIKSGMQNSGLSNGKKVVGITWMQADDHL</sequence>
<gene>
    <name evidence="2" type="ORF">FYJ37_12360</name>
</gene>
<dbReference type="InterPro" id="IPR002481">
    <property type="entry name" value="FUR"/>
</dbReference>
<comment type="cofactor">
    <cofactor evidence="1">
        <name>Zn(2+)</name>
        <dbReference type="ChEBI" id="CHEBI:29105"/>
    </cofactor>
    <text evidence="1">Binds 1 zinc ion per subunit.</text>
</comment>
<dbReference type="AlphaFoldDB" id="A0A844F4C6"/>
<protein>
    <recommendedName>
        <fullName evidence="4">Ferric uptake regulation protein</fullName>
    </recommendedName>
</protein>
<evidence type="ECO:0000313" key="3">
    <source>
        <dbReference type="Proteomes" id="UP000462363"/>
    </source>
</evidence>
<dbReference type="Proteomes" id="UP000462363">
    <property type="component" value="Unassembled WGS sequence"/>
</dbReference>
<dbReference type="GO" id="GO:0046872">
    <property type="term" value="F:metal ion binding"/>
    <property type="evidence" value="ECO:0007669"/>
    <property type="project" value="UniProtKB-KW"/>
</dbReference>